<dbReference type="InterPro" id="IPR014752">
    <property type="entry name" value="Arrestin-like_C"/>
</dbReference>
<dbReference type="EMBL" id="MCFE01000356">
    <property type="protein sequence ID" value="ORX90882.1"/>
    <property type="molecule type" value="Genomic_DNA"/>
</dbReference>
<comment type="caution">
    <text evidence="2">The sequence shown here is derived from an EMBL/GenBank/DDBJ whole genome shotgun (WGS) entry which is preliminary data.</text>
</comment>
<feature type="domain" description="Arrestin C-terminal-like" evidence="1">
    <location>
        <begin position="140"/>
        <end position="264"/>
    </location>
</feature>
<reference evidence="2 3" key="1">
    <citation type="submission" date="2016-07" db="EMBL/GenBank/DDBJ databases">
        <title>Pervasive Adenine N6-methylation of Active Genes in Fungi.</title>
        <authorList>
            <consortium name="DOE Joint Genome Institute"/>
            <person name="Mondo S.J."/>
            <person name="Dannebaum R.O."/>
            <person name="Kuo R.C."/>
            <person name="Labutti K."/>
            <person name="Haridas S."/>
            <person name="Kuo A."/>
            <person name="Salamov A."/>
            <person name="Ahrendt S.R."/>
            <person name="Lipzen A."/>
            <person name="Sullivan W."/>
            <person name="Andreopoulos W.B."/>
            <person name="Clum A."/>
            <person name="Lindquist E."/>
            <person name="Daum C."/>
            <person name="Ramamoorthy G.K."/>
            <person name="Gryganskyi A."/>
            <person name="Culley D."/>
            <person name="Magnuson J.K."/>
            <person name="James T.Y."/>
            <person name="O'Malley M.A."/>
            <person name="Stajich J.E."/>
            <person name="Spatafora J.W."/>
            <person name="Visel A."/>
            <person name="Grigoriev I.V."/>
        </authorList>
    </citation>
    <scope>NUCLEOTIDE SEQUENCE [LARGE SCALE GENOMIC DNA]</scope>
    <source>
        <strain evidence="2 3">CBS 931.73</strain>
    </source>
</reference>
<evidence type="ECO:0000313" key="3">
    <source>
        <dbReference type="Proteomes" id="UP000193498"/>
    </source>
</evidence>
<protein>
    <recommendedName>
        <fullName evidence="1">Arrestin C-terminal-like domain-containing protein</fullName>
    </recommendedName>
</protein>
<dbReference type="AlphaFoldDB" id="A0A1Y1XYT3"/>
<dbReference type="STRING" id="1314790.A0A1Y1XYT3"/>
<dbReference type="InterPro" id="IPR014756">
    <property type="entry name" value="Ig_E-set"/>
</dbReference>
<dbReference type="Proteomes" id="UP000193498">
    <property type="component" value="Unassembled WGS sequence"/>
</dbReference>
<organism evidence="2 3">
    <name type="scientific">Basidiobolus meristosporus CBS 931.73</name>
    <dbReference type="NCBI Taxonomy" id="1314790"/>
    <lineage>
        <taxon>Eukaryota</taxon>
        <taxon>Fungi</taxon>
        <taxon>Fungi incertae sedis</taxon>
        <taxon>Zoopagomycota</taxon>
        <taxon>Entomophthoromycotina</taxon>
        <taxon>Basidiobolomycetes</taxon>
        <taxon>Basidiobolales</taxon>
        <taxon>Basidiobolaceae</taxon>
        <taxon>Basidiobolus</taxon>
    </lineage>
</organism>
<evidence type="ECO:0000313" key="2">
    <source>
        <dbReference type="EMBL" id="ORX90882.1"/>
    </source>
</evidence>
<dbReference type="InterPro" id="IPR011022">
    <property type="entry name" value="Arrestin_C-like"/>
</dbReference>
<proteinExistence type="predicted"/>
<accession>A0A1Y1XYT3</accession>
<sequence>MFKRDSLKIVLDDPQRIKTIDLTFEGVVTINGKENGSIHFQNTLISKGWQFLGLSGEPRLFGHGRYKYHFELFLDRNLPNTVFTKYGYVQYTFCAKVSRTGIRRCLYDTESLFVLHSVPIETEQALVKTGELERKLRFYILAPSSRFRLGDELPVRIGLKPLIDDLRVTKITLSLNEDIKYRTHNGWSSTYTQQIARISSPWTAATSELLEQTLRLYVPKSLEYVQLDCSTIFFQIKHTLDATIILMDDEQNRKVIIIRIPVHLSPFVLEDDNGLPSYENILTAPPEYATVDICPPYHSAN</sequence>
<name>A0A1Y1XYT3_9FUNG</name>
<keyword evidence="3" id="KW-1185">Reference proteome</keyword>
<dbReference type="OrthoDB" id="2238745at2759"/>
<dbReference type="SUPFAM" id="SSF81296">
    <property type="entry name" value="E set domains"/>
    <property type="match status" value="1"/>
</dbReference>
<evidence type="ECO:0000259" key="1">
    <source>
        <dbReference type="Pfam" id="PF02752"/>
    </source>
</evidence>
<gene>
    <name evidence="2" type="ORF">K493DRAFT_379954</name>
</gene>
<dbReference type="Gene3D" id="2.60.40.640">
    <property type="match status" value="1"/>
</dbReference>
<dbReference type="InParanoid" id="A0A1Y1XYT3"/>
<dbReference type="Pfam" id="PF02752">
    <property type="entry name" value="Arrestin_C"/>
    <property type="match status" value="1"/>
</dbReference>